<dbReference type="InterPro" id="IPR051448">
    <property type="entry name" value="CdaR-like_regulators"/>
</dbReference>
<dbReference type="PATRIC" id="fig|1285586.5.peg.709"/>
<dbReference type="InterPro" id="IPR025736">
    <property type="entry name" value="PucR_C-HTH_dom"/>
</dbReference>
<proteinExistence type="predicted"/>
<dbReference type="HOGENOM" id="CLU_081318_0_0_9"/>
<reference evidence="2 3" key="1">
    <citation type="submission" date="2013-04" db="EMBL/GenBank/DDBJ databases">
        <title>Draft genome of the heavy metal tolerant bacterium Lysinibacillus sphaericus strain OT4b.31.</title>
        <authorList>
            <person name="Pena-Montenegro T.D."/>
            <person name="Dussan J."/>
        </authorList>
    </citation>
    <scope>NUCLEOTIDE SEQUENCE [LARGE SCALE GENOMIC DNA]</scope>
    <source>
        <strain evidence="2 3">OT4b.31</strain>
    </source>
</reference>
<dbReference type="InterPro" id="IPR009057">
    <property type="entry name" value="Homeodomain-like_sf"/>
</dbReference>
<name>R7ZHZ0_LYSSH</name>
<comment type="caution">
    <text evidence="2">The sequence shown here is derived from an EMBL/GenBank/DDBJ whole genome shotgun (WGS) entry which is preliminary data.</text>
</comment>
<dbReference type="EMBL" id="AQPX01000008">
    <property type="protein sequence ID" value="EON73698.1"/>
    <property type="molecule type" value="Genomic_DNA"/>
</dbReference>
<dbReference type="SUPFAM" id="SSF46689">
    <property type="entry name" value="Homeodomain-like"/>
    <property type="match status" value="1"/>
</dbReference>
<dbReference type="AlphaFoldDB" id="R7ZHZ0"/>
<evidence type="ECO:0000313" key="2">
    <source>
        <dbReference type="EMBL" id="EON73698.1"/>
    </source>
</evidence>
<gene>
    <name evidence="2" type="ORF">H131_03514</name>
</gene>
<organism evidence="2 3">
    <name type="scientific">Lysinibacillus sphaericus OT4b.31</name>
    <dbReference type="NCBI Taxonomy" id="1285586"/>
    <lineage>
        <taxon>Bacteria</taxon>
        <taxon>Bacillati</taxon>
        <taxon>Bacillota</taxon>
        <taxon>Bacilli</taxon>
        <taxon>Bacillales</taxon>
        <taxon>Bacillaceae</taxon>
        <taxon>Lysinibacillus</taxon>
    </lineage>
</organism>
<dbReference type="RefSeq" id="WP_010857667.1">
    <property type="nucleotide sequence ID" value="NZ_KB933398.1"/>
</dbReference>
<evidence type="ECO:0000259" key="1">
    <source>
        <dbReference type="Pfam" id="PF13556"/>
    </source>
</evidence>
<accession>R7ZHZ0</accession>
<dbReference type="Gene3D" id="1.10.10.2840">
    <property type="entry name" value="PucR C-terminal helix-turn-helix domain"/>
    <property type="match status" value="1"/>
</dbReference>
<dbReference type="OrthoDB" id="9792148at2"/>
<sequence>MDPSKLQQRFPLLKPFKGIHTEGYLFNFDDQLFEIPKHAITKDELELLRIFSGPLIISTLQDTAWHKYLTNQTDTIPAPIQNHRLLFLHFEKVFTDANLLRTTFEALLGKKILLMSLNEHLFVVIEQITDNELLNFTYYIDLLSEDLEANLKIFVSDILPDIKITKTRFSWFSSLQSSIWDHTPKHVLTQQELLIPYLTLLLDSQEKAMFITSILKDAAEHQELLQTVKQVITCEGNISLAAKKLFMHRNTLQNRMDKFQHLTHKDIRLFEHRLEVFLAISLYDSL</sequence>
<feature type="domain" description="PucR C-terminal helix-turn-helix" evidence="1">
    <location>
        <begin position="224"/>
        <end position="280"/>
    </location>
</feature>
<dbReference type="Pfam" id="PF13556">
    <property type="entry name" value="HTH_30"/>
    <property type="match status" value="1"/>
</dbReference>
<dbReference type="PANTHER" id="PTHR33744">
    <property type="entry name" value="CARBOHYDRATE DIACID REGULATOR"/>
    <property type="match status" value="1"/>
</dbReference>
<dbReference type="InterPro" id="IPR042070">
    <property type="entry name" value="PucR_C-HTH_sf"/>
</dbReference>
<evidence type="ECO:0000313" key="3">
    <source>
        <dbReference type="Proteomes" id="UP000013911"/>
    </source>
</evidence>
<dbReference type="Proteomes" id="UP000013911">
    <property type="component" value="Unassembled WGS sequence"/>
</dbReference>
<dbReference type="eggNOG" id="COG2508">
    <property type="taxonomic scope" value="Bacteria"/>
</dbReference>
<dbReference type="PANTHER" id="PTHR33744:SF15">
    <property type="entry name" value="CARBOHYDRATE DIACID REGULATOR"/>
    <property type="match status" value="1"/>
</dbReference>
<protein>
    <recommendedName>
        <fullName evidence="1">PucR C-terminal helix-turn-helix domain-containing protein</fullName>
    </recommendedName>
</protein>